<protein>
    <submittedName>
        <fullName evidence="1">Uncharacterized protein</fullName>
    </submittedName>
</protein>
<name>A0A7D6VDB2_9NOCA</name>
<dbReference type="Proteomes" id="UP000515512">
    <property type="component" value="Chromosome"/>
</dbReference>
<keyword evidence="2" id="KW-1185">Reference proteome</keyword>
<dbReference type="EMBL" id="CP059399">
    <property type="protein sequence ID" value="QLY29675.1"/>
    <property type="molecule type" value="Genomic_DNA"/>
</dbReference>
<dbReference type="KEGG" id="nhu:H0264_31270"/>
<accession>A0A7D6VDB2</accession>
<sequence length="200" mass="21845">MCAEFDSLRLGIPPIPECFMPSLRRVSNWAYATRDISPIGMYMFDEYHDEVVEGQGDYVAVCHAGHGSNSYAITYHLVLGSLALYAQAGFGGIYEDPVVDAAKVRRMFNACAFLADAAAAEPRCPNYRLIALYSNFRGVRYRWRKLPGPVVCPGSRAPIAVPSDRLAEPEQADPLADFGAVARALQLHQPCHGQPPAPGC</sequence>
<evidence type="ECO:0000313" key="2">
    <source>
        <dbReference type="Proteomes" id="UP000515512"/>
    </source>
</evidence>
<gene>
    <name evidence="1" type="ORF">H0264_31270</name>
</gene>
<dbReference type="RefSeq" id="WP_181580879.1">
    <property type="nucleotide sequence ID" value="NZ_CP059399.1"/>
</dbReference>
<proteinExistence type="predicted"/>
<reference evidence="1 2" key="1">
    <citation type="submission" date="2020-07" db="EMBL/GenBank/DDBJ databases">
        <authorList>
            <person name="Zhuang K."/>
            <person name="Ran Y."/>
        </authorList>
    </citation>
    <scope>NUCLEOTIDE SEQUENCE [LARGE SCALE GENOMIC DNA]</scope>
    <source>
        <strain evidence="1 2">WCH-YHL-001</strain>
    </source>
</reference>
<evidence type="ECO:0000313" key="1">
    <source>
        <dbReference type="EMBL" id="QLY29675.1"/>
    </source>
</evidence>
<dbReference type="AlphaFoldDB" id="A0A7D6VDB2"/>
<organism evidence="1 2">
    <name type="scientific">Nocardia huaxiensis</name>
    <dbReference type="NCBI Taxonomy" id="2755382"/>
    <lineage>
        <taxon>Bacteria</taxon>
        <taxon>Bacillati</taxon>
        <taxon>Actinomycetota</taxon>
        <taxon>Actinomycetes</taxon>
        <taxon>Mycobacteriales</taxon>
        <taxon>Nocardiaceae</taxon>
        <taxon>Nocardia</taxon>
    </lineage>
</organism>